<evidence type="ECO:0000256" key="1">
    <source>
        <dbReference type="ARBA" id="ARBA00004651"/>
    </source>
</evidence>
<evidence type="ECO:0000256" key="3">
    <source>
        <dbReference type="ARBA" id="ARBA00022448"/>
    </source>
</evidence>
<dbReference type="AlphaFoldDB" id="A0A1H7N8M5"/>
<dbReference type="GO" id="GO:0005886">
    <property type="term" value="C:plasma membrane"/>
    <property type="evidence" value="ECO:0007669"/>
    <property type="project" value="UniProtKB-SubCell"/>
</dbReference>
<keyword evidence="6 8" id="KW-1133">Transmembrane helix</keyword>
<dbReference type="PANTHER" id="PTHR30269:SF23">
    <property type="entry name" value="MEMBRANE TRANSPORTER PROTEIN YDHB-RELATED"/>
    <property type="match status" value="1"/>
</dbReference>
<dbReference type="STRING" id="641665.GCA_002104455_03414"/>
<reference evidence="10" key="1">
    <citation type="submission" date="2016-10" db="EMBL/GenBank/DDBJ databases">
        <authorList>
            <person name="Varghese N."/>
            <person name="Submissions S."/>
        </authorList>
    </citation>
    <scope>NUCLEOTIDE SEQUENCE [LARGE SCALE GENOMIC DNA]</scope>
    <source>
        <strain evidence="10">CGMCC 1.9127</strain>
    </source>
</reference>
<comment type="subcellular location">
    <subcellularLocation>
        <location evidence="1 8">Cell membrane</location>
        <topology evidence="1 8">Multi-pass membrane protein</topology>
    </subcellularLocation>
</comment>
<feature type="transmembrane region" description="Helical" evidence="8">
    <location>
        <begin position="102"/>
        <end position="120"/>
    </location>
</feature>
<evidence type="ECO:0000256" key="5">
    <source>
        <dbReference type="ARBA" id="ARBA00022692"/>
    </source>
</evidence>
<dbReference type="PANTHER" id="PTHR30269">
    <property type="entry name" value="TRANSMEMBRANE PROTEIN YFCA"/>
    <property type="match status" value="1"/>
</dbReference>
<name>A0A1H7N8M5_9GAMM</name>
<evidence type="ECO:0000256" key="2">
    <source>
        <dbReference type="ARBA" id="ARBA00009142"/>
    </source>
</evidence>
<dbReference type="RefSeq" id="WP_139175537.1">
    <property type="nucleotide sequence ID" value="NZ_FOBI01000007.1"/>
</dbReference>
<comment type="similarity">
    <text evidence="2 8">Belongs to the 4-toluene sulfonate uptake permease (TSUP) (TC 2.A.102) family.</text>
</comment>
<accession>A0A1H7N8M5</accession>
<dbReference type="InterPro" id="IPR052017">
    <property type="entry name" value="TSUP"/>
</dbReference>
<evidence type="ECO:0000313" key="9">
    <source>
        <dbReference type="EMBL" id="SEL19318.1"/>
    </source>
</evidence>
<evidence type="ECO:0000256" key="4">
    <source>
        <dbReference type="ARBA" id="ARBA00022475"/>
    </source>
</evidence>
<feature type="transmembrane region" description="Helical" evidence="8">
    <location>
        <begin position="165"/>
        <end position="184"/>
    </location>
</feature>
<protein>
    <recommendedName>
        <fullName evidence="8">Probable membrane transporter protein</fullName>
    </recommendedName>
</protein>
<feature type="transmembrane region" description="Helical" evidence="8">
    <location>
        <begin position="79"/>
        <end position="96"/>
    </location>
</feature>
<feature type="transmembrane region" description="Helical" evidence="8">
    <location>
        <begin position="33"/>
        <end position="58"/>
    </location>
</feature>
<feature type="transmembrane region" description="Helical" evidence="8">
    <location>
        <begin position="196"/>
        <end position="213"/>
    </location>
</feature>
<dbReference type="EMBL" id="FOBI01000007">
    <property type="protein sequence ID" value="SEL19318.1"/>
    <property type="molecule type" value="Genomic_DNA"/>
</dbReference>
<evidence type="ECO:0000256" key="8">
    <source>
        <dbReference type="RuleBase" id="RU363041"/>
    </source>
</evidence>
<evidence type="ECO:0000256" key="7">
    <source>
        <dbReference type="ARBA" id="ARBA00023136"/>
    </source>
</evidence>
<dbReference type="Pfam" id="PF01925">
    <property type="entry name" value="TauE"/>
    <property type="match status" value="1"/>
</dbReference>
<organism evidence="9 10">
    <name type="scientific">Colwellia chukchiensis</name>
    <dbReference type="NCBI Taxonomy" id="641665"/>
    <lineage>
        <taxon>Bacteria</taxon>
        <taxon>Pseudomonadati</taxon>
        <taxon>Pseudomonadota</taxon>
        <taxon>Gammaproteobacteria</taxon>
        <taxon>Alteromonadales</taxon>
        <taxon>Colwelliaceae</taxon>
        <taxon>Colwellia</taxon>
    </lineage>
</organism>
<keyword evidence="7 8" id="KW-0472">Membrane</keyword>
<keyword evidence="5 8" id="KW-0812">Transmembrane</keyword>
<keyword evidence="10" id="KW-1185">Reference proteome</keyword>
<feature type="transmembrane region" description="Helical" evidence="8">
    <location>
        <begin position="132"/>
        <end position="153"/>
    </location>
</feature>
<dbReference type="Proteomes" id="UP000199297">
    <property type="component" value="Unassembled WGS sequence"/>
</dbReference>
<dbReference type="OrthoDB" id="6197550at2"/>
<feature type="transmembrane region" description="Helical" evidence="8">
    <location>
        <begin position="7"/>
        <end position="27"/>
    </location>
</feature>
<gene>
    <name evidence="9" type="ORF">SAMN05216262_10748</name>
</gene>
<proteinExistence type="inferred from homology"/>
<keyword evidence="3" id="KW-0813">Transport</keyword>
<evidence type="ECO:0000256" key="6">
    <source>
        <dbReference type="ARBA" id="ARBA00022989"/>
    </source>
</evidence>
<evidence type="ECO:0000313" key="10">
    <source>
        <dbReference type="Proteomes" id="UP000199297"/>
    </source>
</evidence>
<keyword evidence="4 8" id="KW-1003">Cell membrane</keyword>
<dbReference type="InterPro" id="IPR002781">
    <property type="entry name" value="TM_pro_TauE-like"/>
</dbReference>
<sequence>MLIELSLLMWLVVILAAFFCGILHGATGMAGGLVMTAILTQIIGIKAAIPVMTVGLILSQISRAYLYWVNADWQIVKRVLLSGLPTLILGSYVFSLLSPLTITAIFLTFLIFSLPVKYYARNKNIKTSPKVLSVASVFWGALAGNVIGPSFFLAPFVLGIGISRLTFVGTMAMITTVMNFTKIVVFSSTAMMTPNLLILGIIVGMLMMPGNWIGKVILHKIDDKMHLFLIDFLTILVIINFIYLLYSGLR</sequence>
<feature type="transmembrane region" description="Helical" evidence="8">
    <location>
        <begin position="225"/>
        <end position="246"/>
    </location>
</feature>